<dbReference type="SUPFAM" id="SSF51735">
    <property type="entry name" value="NAD(P)-binding Rossmann-fold domains"/>
    <property type="match status" value="1"/>
</dbReference>
<accession>A0ABN3QKY3</accession>
<sequence>MSRIWLVTGAGSGFGREITRAAVAVGDTVVATARRTPALDDLVSAHPGQVDAVRLDVTDMEGIQATVSDVIARHGRIDVLVNNAGRAHVGAIEETTDAELRAMFDVHLFGPAALIRAVLPDMRARRSGAIVQLSSMGGQMSYPGFGAYSATKFALEGMSEALAEEISPFGIKVLVVEPGTFRTGLFGARSASEETGPYAETVGPTRRMIESNVTTAPGDPAKAAAAIVTALDAERTPLRLPLGADAVEAILDHLDSVRAEIGAWEQVARATDLAVRTPLPCTRGEGRPWSPLPQSR</sequence>
<dbReference type="PANTHER" id="PTHR43976:SF16">
    <property type="entry name" value="SHORT-CHAIN DEHYDROGENASE_REDUCTASE FAMILY PROTEIN"/>
    <property type="match status" value="1"/>
</dbReference>
<dbReference type="Gene3D" id="3.40.50.720">
    <property type="entry name" value="NAD(P)-binding Rossmann-like Domain"/>
    <property type="match status" value="1"/>
</dbReference>
<comment type="similarity">
    <text evidence="1 3">Belongs to the short-chain dehydrogenases/reductases (SDR) family.</text>
</comment>
<evidence type="ECO:0000313" key="4">
    <source>
        <dbReference type="EMBL" id="GAA2629207.1"/>
    </source>
</evidence>
<evidence type="ECO:0000256" key="1">
    <source>
        <dbReference type="ARBA" id="ARBA00006484"/>
    </source>
</evidence>
<keyword evidence="2" id="KW-0560">Oxidoreductase</keyword>
<protein>
    <submittedName>
        <fullName evidence="4">Oxidoreductase</fullName>
    </submittedName>
</protein>
<dbReference type="Proteomes" id="UP001501447">
    <property type="component" value="Unassembled WGS sequence"/>
</dbReference>
<dbReference type="EMBL" id="BAAARJ010000018">
    <property type="protein sequence ID" value="GAA2629207.1"/>
    <property type="molecule type" value="Genomic_DNA"/>
</dbReference>
<dbReference type="PRINTS" id="PR00080">
    <property type="entry name" value="SDRFAMILY"/>
</dbReference>
<proteinExistence type="inferred from homology"/>
<dbReference type="InterPro" id="IPR002347">
    <property type="entry name" value="SDR_fam"/>
</dbReference>
<dbReference type="PROSITE" id="PS00061">
    <property type="entry name" value="ADH_SHORT"/>
    <property type="match status" value="1"/>
</dbReference>
<dbReference type="InterPro" id="IPR036291">
    <property type="entry name" value="NAD(P)-bd_dom_sf"/>
</dbReference>
<name>A0ABN3QKY3_9ACTN</name>
<evidence type="ECO:0000313" key="5">
    <source>
        <dbReference type="Proteomes" id="UP001501447"/>
    </source>
</evidence>
<dbReference type="RefSeq" id="WP_344568767.1">
    <property type="nucleotide sequence ID" value="NZ_BAAARJ010000018.1"/>
</dbReference>
<dbReference type="NCBIfam" id="NF004824">
    <property type="entry name" value="PRK06180.1"/>
    <property type="match status" value="1"/>
</dbReference>
<evidence type="ECO:0000256" key="3">
    <source>
        <dbReference type="RuleBase" id="RU000363"/>
    </source>
</evidence>
<keyword evidence="5" id="KW-1185">Reference proteome</keyword>
<dbReference type="PRINTS" id="PR00081">
    <property type="entry name" value="GDHRDH"/>
</dbReference>
<dbReference type="CDD" id="cd05374">
    <property type="entry name" value="17beta-HSD-like_SDR_c"/>
    <property type="match status" value="1"/>
</dbReference>
<evidence type="ECO:0000256" key="2">
    <source>
        <dbReference type="ARBA" id="ARBA00023002"/>
    </source>
</evidence>
<dbReference type="PANTHER" id="PTHR43976">
    <property type="entry name" value="SHORT CHAIN DEHYDROGENASE"/>
    <property type="match status" value="1"/>
</dbReference>
<gene>
    <name evidence="4" type="ORF">GCM10009863_50580</name>
</gene>
<dbReference type="Pfam" id="PF00106">
    <property type="entry name" value="adh_short"/>
    <property type="match status" value="1"/>
</dbReference>
<organism evidence="4 5">
    <name type="scientific">Streptomyces axinellae</name>
    <dbReference type="NCBI Taxonomy" id="552788"/>
    <lineage>
        <taxon>Bacteria</taxon>
        <taxon>Bacillati</taxon>
        <taxon>Actinomycetota</taxon>
        <taxon>Actinomycetes</taxon>
        <taxon>Kitasatosporales</taxon>
        <taxon>Streptomycetaceae</taxon>
        <taxon>Streptomyces</taxon>
    </lineage>
</organism>
<dbReference type="InterPro" id="IPR051911">
    <property type="entry name" value="SDR_oxidoreductase"/>
</dbReference>
<comment type="caution">
    <text evidence="4">The sequence shown here is derived from an EMBL/GenBank/DDBJ whole genome shotgun (WGS) entry which is preliminary data.</text>
</comment>
<dbReference type="InterPro" id="IPR020904">
    <property type="entry name" value="Sc_DH/Rdtase_CS"/>
</dbReference>
<reference evidence="4 5" key="1">
    <citation type="journal article" date="2019" name="Int. J. Syst. Evol. Microbiol.">
        <title>The Global Catalogue of Microorganisms (GCM) 10K type strain sequencing project: providing services to taxonomists for standard genome sequencing and annotation.</title>
        <authorList>
            <consortium name="The Broad Institute Genomics Platform"/>
            <consortium name="The Broad Institute Genome Sequencing Center for Infectious Disease"/>
            <person name="Wu L."/>
            <person name="Ma J."/>
        </authorList>
    </citation>
    <scope>NUCLEOTIDE SEQUENCE [LARGE SCALE GENOMIC DNA]</scope>
    <source>
        <strain evidence="4 5">JCM 16373</strain>
    </source>
</reference>